<dbReference type="Proteomes" id="UP001295684">
    <property type="component" value="Unassembled WGS sequence"/>
</dbReference>
<dbReference type="AlphaFoldDB" id="A0AAD1XS04"/>
<reference evidence="1" key="1">
    <citation type="submission" date="2023-07" db="EMBL/GenBank/DDBJ databases">
        <authorList>
            <consortium name="AG Swart"/>
            <person name="Singh M."/>
            <person name="Singh A."/>
            <person name="Seah K."/>
            <person name="Emmerich C."/>
        </authorList>
    </citation>
    <scope>NUCLEOTIDE SEQUENCE</scope>
    <source>
        <strain evidence="1">DP1</strain>
    </source>
</reference>
<name>A0AAD1XS04_EUPCR</name>
<gene>
    <name evidence="1" type="ORF">ECRASSUSDP1_LOCUS19286</name>
</gene>
<keyword evidence="2" id="KW-1185">Reference proteome</keyword>
<accession>A0AAD1XS04</accession>
<sequence length="283" mass="33051">MEVGRNVHETRTMEEAIISERHTLKKERAIEKSISLNLLEKHEMKYPMQFNRLCLNIAFDRNIDQNYAKEITKIGRIGLRNLAEVIFNYIQSKKSKVTKSLLLSIPNRVNKVLFDNFSLQRYKIFRYYAPNFTKVLPSVTRIVSLVGCEITSSHFKSLLAACNAQELRFIKCRIYASSLKLNINRPSKIKILTFIECGKQKYSNWKHYPEAFECIMKSTSSCAILDSLEKVELLDNSIAMANLNTIITNYYQGTRPNTKKVNFEVFDDELKIFREFRYSNNIN</sequence>
<comment type="caution">
    <text evidence="1">The sequence shown here is derived from an EMBL/GenBank/DDBJ whole genome shotgun (WGS) entry which is preliminary data.</text>
</comment>
<organism evidence="1 2">
    <name type="scientific">Euplotes crassus</name>
    <dbReference type="NCBI Taxonomy" id="5936"/>
    <lineage>
        <taxon>Eukaryota</taxon>
        <taxon>Sar</taxon>
        <taxon>Alveolata</taxon>
        <taxon>Ciliophora</taxon>
        <taxon>Intramacronucleata</taxon>
        <taxon>Spirotrichea</taxon>
        <taxon>Hypotrichia</taxon>
        <taxon>Euplotida</taxon>
        <taxon>Euplotidae</taxon>
        <taxon>Moneuplotes</taxon>
    </lineage>
</organism>
<protein>
    <submittedName>
        <fullName evidence="1">Uncharacterized protein</fullName>
    </submittedName>
</protein>
<proteinExistence type="predicted"/>
<evidence type="ECO:0000313" key="1">
    <source>
        <dbReference type="EMBL" id="CAI2377895.1"/>
    </source>
</evidence>
<dbReference type="EMBL" id="CAMPGE010019572">
    <property type="protein sequence ID" value="CAI2377895.1"/>
    <property type="molecule type" value="Genomic_DNA"/>
</dbReference>
<evidence type="ECO:0000313" key="2">
    <source>
        <dbReference type="Proteomes" id="UP001295684"/>
    </source>
</evidence>